<evidence type="ECO:0000256" key="1">
    <source>
        <dbReference type="SAM" id="MobiDB-lite"/>
    </source>
</evidence>
<name>A0A0H2RGR8_9AGAM</name>
<gene>
    <name evidence="2" type="ORF">SCHPADRAFT_598129</name>
</gene>
<protein>
    <submittedName>
        <fullName evidence="2">Uncharacterized protein</fullName>
    </submittedName>
</protein>
<evidence type="ECO:0000313" key="2">
    <source>
        <dbReference type="EMBL" id="KLO08718.1"/>
    </source>
</evidence>
<reference evidence="2 3" key="1">
    <citation type="submission" date="2015-04" db="EMBL/GenBank/DDBJ databases">
        <title>Complete genome sequence of Schizopora paradoxa KUC8140, a cosmopolitan wood degrader in East Asia.</title>
        <authorList>
            <consortium name="DOE Joint Genome Institute"/>
            <person name="Min B."/>
            <person name="Park H."/>
            <person name="Jang Y."/>
            <person name="Kim J.-J."/>
            <person name="Kim K.H."/>
            <person name="Pangilinan J."/>
            <person name="Lipzen A."/>
            <person name="Riley R."/>
            <person name="Grigoriev I.V."/>
            <person name="Spatafora J.W."/>
            <person name="Choi I.-G."/>
        </authorList>
    </citation>
    <scope>NUCLEOTIDE SEQUENCE [LARGE SCALE GENOMIC DNA]</scope>
    <source>
        <strain evidence="2 3">KUC8140</strain>
    </source>
</reference>
<organism evidence="2 3">
    <name type="scientific">Schizopora paradoxa</name>
    <dbReference type="NCBI Taxonomy" id="27342"/>
    <lineage>
        <taxon>Eukaryota</taxon>
        <taxon>Fungi</taxon>
        <taxon>Dikarya</taxon>
        <taxon>Basidiomycota</taxon>
        <taxon>Agaricomycotina</taxon>
        <taxon>Agaricomycetes</taxon>
        <taxon>Hymenochaetales</taxon>
        <taxon>Schizoporaceae</taxon>
        <taxon>Schizopora</taxon>
    </lineage>
</organism>
<proteinExistence type="predicted"/>
<dbReference type="EMBL" id="KQ086080">
    <property type="protein sequence ID" value="KLO08718.1"/>
    <property type="molecule type" value="Genomic_DNA"/>
</dbReference>
<accession>A0A0H2RGR8</accession>
<feature type="region of interest" description="Disordered" evidence="1">
    <location>
        <begin position="125"/>
        <end position="168"/>
    </location>
</feature>
<evidence type="ECO:0000313" key="3">
    <source>
        <dbReference type="Proteomes" id="UP000053477"/>
    </source>
</evidence>
<feature type="compositionally biased region" description="Basic and acidic residues" evidence="1">
    <location>
        <begin position="151"/>
        <end position="168"/>
    </location>
</feature>
<dbReference type="Proteomes" id="UP000053477">
    <property type="component" value="Unassembled WGS sequence"/>
</dbReference>
<sequence length="168" mass="19388">MLCIATLKTHTYVRRSHPPIISSSSLSPSQSDEYHACCMHESFTWGSGYTPFIPYPSYPPITYSSHFDLDFISTSLDLEISKSTHQTSTSTSAAFSFRLIRICSPRLPHRLRVCNKQDSSIEHRGGTWSVTVRGENEEMERRGGRKGKTRKEKEGEERRWKDDEKRER</sequence>
<keyword evidence="3" id="KW-1185">Reference proteome</keyword>
<dbReference type="AlphaFoldDB" id="A0A0H2RGR8"/>
<dbReference type="InParanoid" id="A0A0H2RGR8"/>